<feature type="compositionally biased region" description="Basic and acidic residues" evidence="1">
    <location>
        <begin position="109"/>
        <end position="125"/>
    </location>
</feature>
<evidence type="ECO:0000313" key="4">
    <source>
        <dbReference type="Proteomes" id="UP000466442"/>
    </source>
</evidence>
<feature type="compositionally biased region" description="Low complexity" evidence="1">
    <location>
        <begin position="464"/>
        <end position="475"/>
    </location>
</feature>
<evidence type="ECO:0000313" key="3">
    <source>
        <dbReference type="EMBL" id="KAF6199862.1"/>
    </source>
</evidence>
<sequence>MHYGVSGDPCTKKEKRQSSAKKEIPIVEDNSADNKEENYNPYRRDERDYSLPMGADRNPKNIDTSERVREDLKSYNEAARPGCSPKELDMISPSPSRRSSKSSRSGSASRRELSTAKGLDHSKLELDGDYLSPQYAKGLAQDNLKHQPLPDTVTQHAYKSLQMKRDKCPGLAIPEVPKAAAVGAQKYVSPGPTQCSKMMVYRPKTAGDKVPSPEPIVDPPRFSRKKDLGPIDLAICWDLVLDKTDEPKKPIHIDGSTDAAGPSVFTLVKRLPSDDGSPTMEREAQKSGKHLVGVKKGWDEKPVNPSAVMDIINNNADVTDKVGKTRPHSSRKNSSKGSGHGSKRRSASSVRESLGSLENRNPNIPVCNGSHCGTDKNSGSGGSIKDALKASFDSSFDSEKLSKLKHHRSSPNLSSVGIENSKSKQKMLFSRPCMACETKDPKTLGHDKRPKSDYKMAFKAGIPNNNSNHSNKSDSTGSRPHTAKHLSVPKPRTPYAKRSYSINTLAPPFSLWPGTTGMDYPEHWRLASVYQHSYKPLESRKKPLLQGVYH</sequence>
<feature type="domain" description="DUF4812" evidence="2">
    <location>
        <begin position="486"/>
        <end position="550"/>
    </location>
</feature>
<dbReference type="Pfam" id="PF16071">
    <property type="entry name" value="DUF4812"/>
    <property type="match status" value="1"/>
</dbReference>
<gene>
    <name evidence="3" type="ORF">GE061_006160</name>
</gene>
<reference evidence="3" key="1">
    <citation type="journal article" date="2021" name="Mol. Ecol. Resour.">
        <title>Apolygus lucorum genome provides insights into omnivorousness and mesophyll feeding.</title>
        <authorList>
            <person name="Liu Y."/>
            <person name="Liu H."/>
            <person name="Wang H."/>
            <person name="Huang T."/>
            <person name="Liu B."/>
            <person name="Yang B."/>
            <person name="Yin L."/>
            <person name="Li B."/>
            <person name="Zhang Y."/>
            <person name="Zhang S."/>
            <person name="Jiang F."/>
            <person name="Zhang X."/>
            <person name="Ren Y."/>
            <person name="Wang B."/>
            <person name="Wang S."/>
            <person name="Lu Y."/>
            <person name="Wu K."/>
            <person name="Fan W."/>
            <person name="Wang G."/>
        </authorList>
    </citation>
    <scope>NUCLEOTIDE SEQUENCE</scope>
    <source>
        <strain evidence="3">12Hb</strain>
    </source>
</reference>
<feature type="region of interest" description="Disordered" evidence="1">
    <location>
        <begin position="269"/>
        <end position="382"/>
    </location>
</feature>
<feature type="compositionally biased region" description="Basic and acidic residues" evidence="1">
    <location>
        <begin position="10"/>
        <end position="25"/>
    </location>
</feature>
<feature type="compositionally biased region" description="Low complexity" evidence="1">
    <location>
        <begin position="92"/>
        <end position="108"/>
    </location>
</feature>
<keyword evidence="4" id="KW-1185">Reference proteome</keyword>
<feature type="region of interest" description="Disordered" evidence="1">
    <location>
        <begin position="1"/>
        <end position="125"/>
    </location>
</feature>
<comment type="caution">
    <text evidence="3">The sequence shown here is derived from an EMBL/GenBank/DDBJ whole genome shotgun (WGS) entry which is preliminary data.</text>
</comment>
<organism evidence="3 4">
    <name type="scientific">Apolygus lucorum</name>
    <name type="common">Small green plant bug</name>
    <name type="synonym">Lygocoris lucorum</name>
    <dbReference type="NCBI Taxonomy" id="248454"/>
    <lineage>
        <taxon>Eukaryota</taxon>
        <taxon>Metazoa</taxon>
        <taxon>Ecdysozoa</taxon>
        <taxon>Arthropoda</taxon>
        <taxon>Hexapoda</taxon>
        <taxon>Insecta</taxon>
        <taxon>Pterygota</taxon>
        <taxon>Neoptera</taxon>
        <taxon>Paraneoptera</taxon>
        <taxon>Hemiptera</taxon>
        <taxon>Heteroptera</taxon>
        <taxon>Panheteroptera</taxon>
        <taxon>Cimicomorpha</taxon>
        <taxon>Miridae</taxon>
        <taxon>Mirini</taxon>
        <taxon>Apolygus</taxon>
    </lineage>
</organism>
<dbReference type="OrthoDB" id="521617at2759"/>
<proteinExistence type="predicted"/>
<feature type="compositionally biased region" description="Basic residues" evidence="1">
    <location>
        <begin position="324"/>
        <end position="334"/>
    </location>
</feature>
<dbReference type="AlphaFoldDB" id="A0A8S9WSZ0"/>
<dbReference type="InterPro" id="IPR032084">
    <property type="entry name" value="DUF4812"/>
</dbReference>
<feature type="compositionally biased region" description="Basic and acidic residues" evidence="1">
    <location>
        <begin position="57"/>
        <end position="74"/>
    </location>
</feature>
<dbReference type="EMBL" id="WIXP02000014">
    <property type="protein sequence ID" value="KAF6199862.1"/>
    <property type="molecule type" value="Genomic_DNA"/>
</dbReference>
<feature type="compositionally biased region" description="Polar residues" evidence="1">
    <location>
        <begin position="410"/>
        <end position="420"/>
    </location>
</feature>
<dbReference type="Proteomes" id="UP000466442">
    <property type="component" value="Unassembled WGS sequence"/>
</dbReference>
<feature type="region of interest" description="Disordered" evidence="1">
    <location>
        <begin position="402"/>
        <end position="424"/>
    </location>
</feature>
<feature type="region of interest" description="Disordered" evidence="1">
    <location>
        <begin position="458"/>
        <end position="495"/>
    </location>
</feature>
<evidence type="ECO:0000259" key="2">
    <source>
        <dbReference type="Pfam" id="PF16071"/>
    </source>
</evidence>
<feature type="region of interest" description="Disordered" evidence="1">
    <location>
        <begin position="204"/>
        <end position="223"/>
    </location>
</feature>
<name>A0A8S9WSZ0_APOLU</name>
<feature type="compositionally biased region" description="Basic and acidic residues" evidence="1">
    <location>
        <begin position="32"/>
        <end position="49"/>
    </location>
</feature>
<protein>
    <recommendedName>
        <fullName evidence="2">DUF4812 domain-containing protein</fullName>
    </recommendedName>
</protein>
<evidence type="ECO:0000256" key="1">
    <source>
        <dbReference type="SAM" id="MobiDB-lite"/>
    </source>
</evidence>
<accession>A0A8S9WSZ0</accession>